<reference evidence="1 2" key="1">
    <citation type="submission" date="2016-10" db="EMBL/GenBank/DDBJ databases">
        <authorList>
            <person name="de Groot N.N."/>
        </authorList>
    </citation>
    <scope>NUCLEOTIDE SEQUENCE [LARGE SCALE GENOMIC DNA]</scope>
    <source>
        <strain evidence="1 2">DSM 23310</strain>
    </source>
</reference>
<name>A0A1H3ECM8_9FIRM</name>
<evidence type="ECO:0000313" key="2">
    <source>
        <dbReference type="Proteomes" id="UP000198828"/>
    </source>
</evidence>
<dbReference type="RefSeq" id="WP_093754858.1">
    <property type="nucleotide sequence ID" value="NZ_BSYN01000003.1"/>
</dbReference>
<gene>
    <name evidence="1" type="ORF">SAMN05660923_02881</name>
</gene>
<sequence>MFFNFFKKKTTKQTIKSIEYIILEKEDKNSIYLFYLKDFRIGYNNIYLWNYIQRDVVVSILSDFLVYIYTVDESNTELEEDLGELYTCKKSKDGVRYLLCNRIDYRIVTELIEAYSNFWEYGYLVNFTAYSEKAAQFDIEQLENCDQLKGFAINIKPIGDNIGIEILIDPKQISETELIERIQNVTDKYKIELKVIIKKDSE</sequence>
<dbReference type="Proteomes" id="UP000198828">
    <property type="component" value="Unassembled WGS sequence"/>
</dbReference>
<dbReference type="AlphaFoldDB" id="A0A1H3ECM8"/>
<accession>A0A1H3ECM8</accession>
<proteinExistence type="predicted"/>
<protein>
    <submittedName>
        <fullName evidence="1">Uncharacterized protein</fullName>
    </submittedName>
</protein>
<dbReference type="OrthoDB" id="9826193at2"/>
<evidence type="ECO:0000313" key="1">
    <source>
        <dbReference type="EMBL" id="SDX76466.1"/>
    </source>
</evidence>
<keyword evidence="2" id="KW-1185">Reference proteome</keyword>
<organism evidence="1 2">
    <name type="scientific">Tepidimicrobium xylanilyticum</name>
    <dbReference type="NCBI Taxonomy" id="1123352"/>
    <lineage>
        <taxon>Bacteria</taxon>
        <taxon>Bacillati</taxon>
        <taxon>Bacillota</taxon>
        <taxon>Tissierellia</taxon>
        <taxon>Tissierellales</taxon>
        <taxon>Tepidimicrobiaceae</taxon>
        <taxon>Tepidimicrobium</taxon>
    </lineage>
</organism>
<dbReference type="EMBL" id="FNNG01000019">
    <property type="protein sequence ID" value="SDX76466.1"/>
    <property type="molecule type" value="Genomic_DNA"/>
</dbReference>